<evidence type="ECO:0000256" key="1">
    <source>
        <dbReference type="ARBA" id="ARBA00022729"/>
    </source>
</evidence>
<dbReference type="InterPro" id="IPR001322">
    <property type="entry name" value="Lamin_tail_dom"/>
</dbReference>
<feature type="chain" id="PRO_5042474202" evidence="2">
    <location>
        <begin position="25"/>
        <end position="398"/>
    </location>
</feature>
<dbReference type="NCBIfam" id="TIGR04183">
    <property type="entry name" value="Por_Secre_tail"/>
    <property type="match status" value="1"/>
</dbReference>
<evidence type="ECO:0000256" key="2">
    <source>
        <dbReference type="SAM" id="SignalP"/>
    </source>
</evidence>
<sequence length="398" mass="45963">MKKYLFFSLAIFSFVRLYSQVAITEVFFDTPHMEYQKEDPLYHHAGEFIELYNYTTEDINIGDWVLGDDEGGFIFPKNTIIKSKDYLVIVYTNNAIKAKNANYFVDFFPNAKAHSSKIIYTDKIILNNFKESVSLFMTTIRGQKINTEEYYGVRIDGISWNFKNKKNINGIYSTSDLSSSFDYYKLSYHKNSQEDYRDIGNVDEIVAFTDSRFSKANPFGLYYTPPIVKLEDIPYIKYALYQYEHFGAMTILPELFNLKCNSSIPLIGYSIPQDTYTKKKCFNYDKAGNYISSSDLCLDEVTLPKAESRVAVTDYNELFFVSPNPTNGKVNISWDQSVEHSLSQIHIVPFNGSNAIQIKFNPINATANYDLTTYPKGIYFVEFILENGQRITKKIIKL</sequence>
<dbReference type="InterPro" id="IPR026444">
    <property type="entry name" value="Secre_tail"/>
</dbReference>
<feature type="signal peptide" evidence="2">
    <location>
        <begin position="1"/>
        <end position="24"/>
    </location>
</feature>
<gene>
    <name evidence="4" type="ORF">HX001_16825</name>
</gene>
<dbReference type="RefSeq" id="WP_159156195.1">
    <property type="nucleotide sequence ID" value="NZ_CP013210.1"/>
</dbReference>
<dbReference type="EMBL" id="JACAGJ010000012">
    <property type="protein sequence ID" value="MDM1074150.1"/>
    <property type="molecule type" value="Genomic_DNA"/>
</dbReference>
<dbReference type="SUPFAM" id="SSF74853">
    <property type="entry name" value="Lamin A/C globular tail domain"/>
    <property type="match status" value="1"/>
</dbReference>
<dbReference type="InterPro" id="IPR036415">
    <property type="entry name" value="Lamin_tail_dom_sf"/>
</dbReference>
<name>A0AAJ1VBK6_9FLAO</name>
<dbReference type="AlphaFoldDB" id="A0AAJ1VBK6"/>
<keyword evidence="1 2" id="KW-0732">Signal</keyword>
<dbReference type="PROSITE" id="PS51841">
    <property type="entry name" value="LTD"/>
    <property type="match status" value="1"/>
</dbReference>
<feature type="domain" description="LTD" evidence="3">
    <location>
        <begin position="31"/>
        <end position="122"/>
    </location>
</feature>
<evidence type="ECO:0000259" key="3">
    <source>
        <dbReference type="PROSITE" id="PS51841"/>
    </source>
</evidence>
<dbReference type="Proteomes" id="UP001170959">
    <property type="component" value="Unassembled WGS sequence"/>
</dbReference>
<proteinExistence type="predicted"/>
<organism evidence="4 5">
    <name type="scientific">Empedobacter brevis</name>
    <dbReference type="NCBI Taxonomy" id="247"/>
    <lineage>
        <taxon>Bacteria</taxon>
        <taxon>Pseudomonadati</taxon>
        <taxon>Bacteroidota</taxon>
        <taxon>Flavobacteriia</taxon>
        <taxon>Flavobacteriales</taxon>
        <taxon>Weeksellaceae</taxon>
        <taxon>Empedobacter</taxon>
    </lineage>
</organism>
<dbReference type="Pfam" id="PF18962">
    <property type="entry name" value="Por_Secre_tail"/>
    <property type="match status" value="1"/>
</dbReference>
<reference evidence="4" key="1">
    <citation type="submission" date="2020-06" db="EMBL/GenBank/DDBJ databases">
        <authorList>
            <person name="Dong N."/>
        </authorList>
    </citation>
    <scope>NUCLEOTIDE SEQUENCE</scope>
    <source>
        <strain evidence="4">R655-4</strain>
    </source>
</reference>
<reference evidence="4" key="2">
    <citation type="journal article" date="2022" name="Sci. Total Environ.">
        <title>Prevalence, transmission, and molecular epidemiology of tet(X)-positive bacteria among humans, animals, and environmental niches in China: An epidemiological, and genomic-based study.</title>
        <authorList>
            <person name="Dong N."/>
            <person name="Zeng Y."/>
            <person name="Cai C."/>
            <person name="Sun C."/>
            <person name="Lu J."/>
            <person name="Liu C."/>
            <person name="Zhou H."/>
            <person name="Sun Q."/>
            <person name="Shu L."/>
            <person name="Wang H."/>
            <person name="Wang Y."/>
            <person name="Wang S."/>
            <person name="Wu C."/>
            <person name="Chan E.W."/>
            <person name="Chen G."/>
            <person name="Shen Z."/>
            <person name="Chen S."/>
            <person name="Zhang R."/>
        </authorList>
    </citation>
    <scope>NUCLEOTIDE SEQUENCE</scope>
    <source>
        <strain evidence="4">R655-4</strain>
    </source>
</reference>
<dbReference type="Pfam" id="PF00932">
    <property type="entry name" value="LTD"/>
    <property type="match status" value="1"/>
</dbReference>
<comment type="caution">
    <text evidence="4">The sequence shown here is derived from an EMBL/GenBank/DDBJ whole genome shotgun (WGS) entry which is preliminary data.</text>
</comment>
<evidence type="ECO:0000313" key="4">
    <source>
        <dbReference type="EMBL" id="MDM1074150.1"/>
    </source>
</evidence>
<dbReference type="Gene3D" id="2.60.40.1260">
    <property type="entry name" value="Lamin Tail domain"/>
    <property type="match status" value="1"/>
</dbReference>
<evidence type="ECO:0000313" key="5">
    <source>
        <dbReference type="Proteomes" id="UP001170959"/>
    </source>
</evidence>
<accession>A0AAJ1VBK6</accession>
<protein>
    <submittedName>
        <fullName evidence="4">Lamin tail domain-containing protein</fullName>
    </submittedName>
</protein>